<name>A0A167IIU6_CALVF</name>
<dbReference type="AlphaFoldDB" id="A0A167IIU6"/>
<dbReference type="Proteomes" id="UP000076738">
    <property type="component" value="Unassembled WGS sequence"/>
</dbReference>
<dbReference type="NCBIfam" id="TIGR01891">
    <property type="entry name" value="amidohydrolases"/>
    <property type="match status" value="1"/>
</dbReference>
<evidence type="ECO:0000313" key="4">
    <source>
        <dbReference type="EMBL" id="KZO92689.1"/>
    </source>
</evidence>
<dbReference type="PIRSF" id="PIRSF037226">
    <property type="entry name" value="Amidohydrolase_ACY1L2_prd"/>
    <property type="match status" value="1"/>
</dbReference>
<dbReference type="InterPro" id="IPR017439">
    <property type="entry name" value="Amidohydrolase"/>
</dbReference>
<evidence type="ECO:0000256" key="1">
    <source>
        <dbReference type="ARBA" id="ARBA00006247"/>
    </source>
</evidence>
<dbReference type="SUPFAM" id="SSF53187">
    <property type="entry name" value="Zn-dependent exopeptidases"/>
    <property type="match status" value="1"/>
</dbReference>
<dbReference type="CDD" id="cd05672">
    <property type="entry name" value="M20_ACY1L2-like"/>
    <property type="match status" value="1"/>
</dbReference>
<feature type="domain" description="Peptidase M20 dimerisation" evidence="3">
    <location>
        <begin position="179"/>
        <end position="271"/>
    </location>
</feature>
<reference evidence="4 5" key="1">
    <citation type="journal article" date="2016" name="Mol. Biol. Evol.">
        <title>Comparative Genomics of Early-Diverging Mushroom-Forming Fungi Provides Insights into the Origins of Lignocellulose Decay Capabilities.</title>
        <authorList>
            <person name="Nagy L.G."/>
            <person name="Riley R."/>
            <person name="Tritt A."/>
            <person name="Adam C."/>
            <person name="Daum C."/>
            <person name="Floudas D."/>
            <person name="Sun H."/>
            <person name="Yadav J.S."/>
            <person name="Pangilinan J."/>
            <person name="Larsson K.H."/>
            <person name="Matsuura K."/>
            <person name="Barry K."/>
            <person name="Labutti K."/>
            <person name="Kuo R."/>
            <person name="Ohm R.A."/>
            <person name="Bhattacharya S.S."/>
            <person name="Shirouzu T."/>
            <person name="Yoshinaga Y."/>
            <person name="Martin F.M."/>
            <person name="Grigoriev I.V."/>
            <person name="Hibbett D.S."/>
        </authorList>
    </citation>
    <scope>NUCLEOTIDE SEQUENCE [LARGE SCALE GENOMIC DNA]</scope>
    <source>
        <strain evidence="4 5">TUFC12733</strain>
    </source>
</reference>
<organism evidence="4 5">
    <name type="scientific">Calocera viscosa (strain TUFC12733)</name>
    <dbReference type="NCBI Taxonomy" id="1330018"/>
    <lineage>
        <taxon>Eukaryota</taxon>
        <taxon>Fungi</taxon>
        <taxon>Dikarya</taxon>
        <taxon>Basidiomycota</taxon>
        <taxon>Agaricomycotina</taxon>
        <taxon>Dacrymycetes</taxon>
        <taxon>Dacrymycetales</taxon>
        <taxon>Dacrymycetaceae</taxon>
        <taxon>Calocera</taxon>
    </lineage>
</organism>
<dbReference type="SUPFAM" id="SSF55031">
    <property type="entry name" value="Bacterial exopeptidase dimerisation domain"/>
    <property type="match status" value="1"/>
</dbReference>
<dbReference type="FunFam" id="3.30.70.360:FF:000004">
    <property type="entry name" value="Peptidase M20 domain-containing protein 2"/>
    <property type="match status" value="1"/>
</dbReference>
<sequence>MSNDVKVAKTIADKIDQLSVELRKLSLGIHEHPELRFEEKYAHEVLTKFMESKGFKVTPHYKDLDTAWLATFKHGSGGRNLGFNSEMDALPGIGHACGHNLIAIGGVAAALGVAEAMKEHDIAGTVTLLGTPAEEGGNGKCILLERGAYEGIDACLMIHPCPGPENWHGAGSCLARAQVEAEYIGHTAHAAFAPWDGRNALDAAVIAYNAISVLRQQIKPTSRVHGSLEGRDWTPNVVPDYAKMSYYVRTPRYQELNEIMPKIKNCLKAGALATSCEIQLSEHGMMYDLLPNNPLAEEYKKICEEQFGQKVDLGPAGFFGASTDFGNVTHALPGLHPVYAIPTKPGGGNHNPLFTAAAATPEAHAATLIAAKSIAITGMKVLTDAVFAAQVTESFKQDLKRMAEEFPEAQ</sequence>
<dbReference type="Gene3D" id="3.30.70.360">
    <property type="match status" value="1"/>
</dbReference>
<dbReference type="InterPro" id="IPR011650">
    <property type="entry name" value="Peptidase_M20_dimer"/>
</dbReference>
<evidence type="ECO:0000259" key="3">
    <source>
        <dbReference type="Pfam" id="PF07687"/>
    </source>
</evidence>
<accession>A0A167IIU6</accession>
<keyword evidence="5" id="KW-1185">Reference proteome</keyword>
<dbReference type="OrthoDB" id="6119954at2759"/>
<dbReference type="InterPro" id="IPR052030">
    <property type="entry name" value="Peptidase_M20/M20A_hydrolases"/>
</dbReference>
<dbReference type="GO" id="GO:0016805">
    <property type="term" value="F:dipeptidase activity"/>
    <property type="evidence" value="ECO:0007669"/>
    <property type="project" value="InterPro"/>
</dbReference>
<proteinExistence type="inferred from homology"/>
<evidence type="ECO:0000313" key="5">
    <source>
        <dbReference type="Proteomes" id="UP000076738"/>
    </source>
</evidence>
<dbReference type="EMBL" id="KV417308">
    <property type="protein sequence ID" value="KZO92689.1"/>
    <property type="molecule type" value="Genomic_DNA"/>
</dbReference>
<comment type="similarity">
    <text evidence="1 2">Belongs to the peptidase M20A family.</text>
</comment>
<protein>
    <recommendedName>
        <fullName evidence="2">Peptidase M20 domain-containing protein 2</fullName>
    </recommendedName>
</protein>
<dbReference type="PANTHER" id="PTHR30575">
    <property type="entry name" value="PEPTIDASE M20"/>
    <property type="match status" value="1"/>
</dbReference>
<gene>
    <name evidence="4" type="ORF">CALVIDRAFT_567175</name>
</gene>
<dbReference type="PANTHER" id="PTHR30575:SF0">
    <property type="entry name" value="XAA-ARG DIPEPTIDASE"/>
    <property type="match status" value="1"/>
</dbReference>
<dbReference type="InterPro" id="IPR002933">
    <property type="entry name" value="Peptidase_M20"/>
</dbReference>
<dbReference type="Pfam" id="PF01546">
    <property type="entry name" value="Peptidase_M20"/>
    <property type="match status" value="1"/>
</dbReference>
<dbReference type="InterPro" id="IPR036264">
    <property type="entry name" value="Bact_exopeptidase_dim_dom"/>
</dbReference>
<dbReference type="STRING" id="1330018.A0A167IIU6"/>
<evidence type="ECO:0000256" key="2">
    <source>
        <dbReference type="PIRNR" id="PIRNR037226"/>
    </source>
</evidence>
<dbReference type="Pfam" id="PF07687">
    <property type="entry name" value="M20_dimer"/>
    <property type="match status" value="1"/>
</dbReference>
<keyword evidence="4" id="KW-0378">Hydrolase</keyword>
<dbReference type="InterPro" id="IPR017144">
    <property type="entry name" value="Xaa-Arg_dipeptidase"/>
</dbReference>
<dbReference type="Gene3D" id="3.40.630.10">
    <property type="entry name" value="Zn peptidases"/>
    <property type="match status" value="1"/>
</dbReference>